<reference evidence="2" key="2">
    <citation type="submission" date="2023-10" db="EMBL/GenBank/DDBJ databases">
        <authorList>
            <person name="Khurajog B."/>
        </authorList>
    </citation>
    <scope>NUCLEOTIDE SEQUENCE</scope>
    <source>
        <strain evidence="2">BF9</strain>
    </source>
</reference>
<dbReference type="EC" id="3.1.3.48" evidence="2"/>
<dbReference type="InterPro" id="IPR000387">
    <property type="entry name" value="Tyr_Pase_dom"/>
</dbReference>
<dbReference type="PROSITE" id="PS50056">
    <property type="entry name" value="TYR_PHOSPHATASE_2"/>
    <property type="match status" value="1"/>
</dbReference>
<comment type="caution">
    <text evidence="2">The sequence shown here is derived from an EMBL/GenBank/DDBJ whole genome shotgun (WGS) entry which is preliminary data.</text>
</comment>
<dbReference type="AlphaFoldDB" id="A0AAW8YHU5"/>
<dbReference type="Gene3D" id="3.90.190.10">
    <property type="entry name" value="Protein tyrosine phosphatase superfamily"/>
    <property type="match status" value="1"/>
</dbReference>
<evidence type="ECO:0000259" key="1">
    <source>
        <dbReference type="PROSITE" id="PS50056"/>
    </source>
</evidence>
<keyword evidence="2" id="KW-0378">Hydrolase</keyword>
<evidence type="ECO:0000313" key="3">
    <source>
        <dbReference type="Proteomes" id="UP001280897"/>
    </source>
</evidence>
<sequence length="259" mass="30049">MKPERILDLPHAVNLRELGGYQNINNQTIKWRKLLRSGELSRLNEHDGAVLADYGLKYDIDLRSPSEVTWSPDRVPTDIIVRSYPVYPIHDGETSDIPVNQHLQYQSHVEAMYDPYLVMVLNEHARLAFRQMFIDLLANDQENESLLFHCAAGKDRTGVAGMLIMAALQVPYSTIREDYLLTNLVYSRRDPDELRKQIANRHANQLIQRMNSVFSVAASSLDRAHQLIIDRFGNWDHYFKEALELSETDLQDLRRLYLE</sequence>
<dbReference type="InterPro" id="IPR029021">
    <property type="entry name" value="Prot-tyrosine_phosphatase-like"/>
</dbReference>
<proteinExistence type="predicted"/>
<gene>
    <name evidence="2" type="ORF">R0G89_05925</name>
</gene>
<dbReference type="GO" id="GO:0004725">
    <property type="term" value="F:protein tyrosine phosphatase activity"/>
    <property type="evidence" value="ECO:0007669"/>
    <property type="project" value="UniProtKB-EC"/>
</dbReference>
<protein>
    <submittedName>
        <fullName evidence="2">Tyrosine-protein phosphatase</fullName>
        <ecNumber evidence="2">3.1.3.48</ecNumber>
    </submittedName>
</protein>
<dbReference type="RefSeq" id="WP_008841211.1">
    <property type="nucleotide sequence ID" value="NZ_CP035151.1"/>
</dbReference>
<dbReference type="GeneID" id="57365182"/>
<dbReference type="InterPro" id="IPR016130">
    <property type="entry name" value="Tyr_Pase_AS"/>
</dbReference>
<dbReference type="PROSITE" id="PS00383">
    <property type="entry name" value="TYR_PHOSPHATASE_1"/>
    <property type="match status" value="1"/>
</dbReference>
<dbReference type="Pfam" id="PF13350">
    <property type="entry name" value="Y_phosphatase3"/>
    <property type="match status" value="1"/>
</dbReference>
<dbReference type="EMBL" id="JAWJAV010000003">
    <property type="protein sequence ID" value="MDV2621268.1"/>
    <property type="molecule type" value="Genomic_DNA"/>
</dbReference>
<accession>A0AAW8YHU5</accession>
<evidence type="ECO:0000313" key="2">
    <source>
        <dbReference type="EMBL" id="MDV2621268.1"/>
    </source>
</evidence>
<feature type="domain" description="Tyrosine specific protein phosphatases" evidence="1">
    <location>
        <begin position="131"/>
        <end position="159"/>
    </location>
</feature>
<name>A0AAW8YHU5_PEDAC</name>
<dbReference type="Proteomes" id="UP001280897">
    <property type="component" value="Unassembled WGS sequence"/>
</dbReference>
<dbReference type="SUPFAM" id="SSF52799">
    <property type="entry name" value="(Phosphotyrosine protein) phosphatases II"/>
    <property type="match status" value="1"/>
</dbReference>
<reference evidence="2" key="1">
    <citation type="journal article" date="2023" name="PeerJ">
        <title>Selection and evaluation of lactic acid bacteria from chicken feces in Thailand as potential probiotics.</title>
        <authorList>
            <person name="Khurajog B."/>
            <person name="Disastra Y."/>
            <person name="Lawwyne L.D."/>
            <person name="Sirichokchatchawan W."/>
            <person name="Niyomtham W."/>
            <person name="Yindee J."/>
            <person name="Hampson D.J."/>
            <person name="Prapasarakul N."/>
        </authorList>
    </citation>
    <scope>NUCLEOTIDE SEQUENCE</scope>
    <source>
        <strain evidence="2">BF9</strain>
    </source>
</reference>
<dbReference type="InterPro" id="IPR026893">
    <property type="entry name" value="Tyr/Ser_Pase_IphP-type"/>
</dbReference>
<organism evidence="2 3">
    <name type="scientific">Pediococcus acidilactici</name>
    <dbReference type="NCBI Taxonomy" id="1254"/>
    <lineage>
        <taxon>Bacteria</taxon>
        <taxon>Bacillati</taxon>
        <taxon>Bacillota</taxon>
        <taxon>Bacilli</taxon>
        <taxon>Lactobacillales</taxon>
        <taxon>Lactobacillaceae</taxon>
        <taxon>Pediococcus</taxon>
        <taxon>Pediococcus acidilactici group</taxon>
    </lineage>
</organism>